<evidence type="ECO:0000256" key="4">
    <source>
        <dbReference type="PROSITE-ProRule" id="PRU00284"/>
    </source>
</evidence>
<reference evidence="10" key="2">
    <citation type="submission" date="2020-09" db="EMBL/GenBank/DDBJ databases">
        <authorList>
            <person name="Sun Q."/>
            <person name="Zhou Y."/>
        </authorList>
    </citation>
    <scope>NUCLEOTIDE SEQUENCE</scope>
    <source>
        <strain evidence="10">CGMCC 1.15367</strain>
    </source>
</reference>
<evidence type="ECO:0000259" key="6">
    <source>
        <dbReference type="PROSITE" id="PS50111"/>
    </source>
</evidence>
<dbReference type="PANTHER" id="PTHR43531:SF11">
    <property type="entry name" value="METHYL-ACCEPTING CHEMOTAXIS PROTEIN 3"/>
    <property type="match status" value="1"/>
</dbReference>
<dbReference type="PROSITE" id="PS50113">
    <property type="entry name" value="PAC"/>
    <property type="match status" value="1"/>
</dbReference>
<gene>
    <name evidence="10" type="ORF">GCM10011390_30120</name>
</gene>
<dbReference type="PROSITE" id="PS50111">
    <property type="entry name" value="CHEMOTAXIS_TRANSDUC_2"/>
    <property type="match status" value="1"/>
</dbReference>
<dbReference type="GO" id="GO:0006935">
    <property type="term" value="P:chemotaxis"/>
    <property type="evidence" value="ECO:0007669"/>
    <property type="project" value="UniProtKB-KW"/>
</dbReference>
<reference evidence="10" key="1">
    <citation type="journal article" date="2014" name="Int. J. Syst. Evol. Microbiol.">
        <title>Complete genome sequence of Corynebacterium casei LMG S-19264T (=DSM 44701T), isolated from a smear-ripened cheese.</title>
        <authorList>
            <consortium name="US DOE Joint Genome Institute (JGI-PGF)"/>
            <person name="Walter F."/>
            <person name="Albersmeier A."/>
            <person name="Kalinowski J."/>
            <person name="Ruckert C."/>
        </authorList>
    </citation>
    <scope>NUCLEOTIDE SEQUENCE</scope>
    <source>
        <strain evidence="10">CGMCC 1.15367</strain>
    </source>
</reference>
<comment type="subcellular location">
    <subcellularLocation>
        <location evidence="1">Membrane</location>
    </subcellularLocation>
</comment>
<feature type="region of interest" description="Disordered" evidence="5">
    <location>
        <begin position="556"/>
        <end position="595"/>
    </location>
</feature>
<evidence type="ECO:0000313" key="10">
    <source>
        <dbReference type="EMBL" id="GGE09021.1"/>
    </source>
</evidence>
<dbReference type="GO" id="GO:0016020">
    <property type="term" value="C:membrane"/>
    <property type="evidence" value="ECO:0007669"/>
    <property type="project" value="UniProtKB-SubCell"/>
</dbReference>
<dbReference type="InterPro" id="IPR013655">
    <property type="entry name" value="PAS_fold_3"/>
</dbReference>
<dbReference type="CDD" id="cd11386">
    <property type="entry name" value="MCP_signal"/>
    <property type="match status" value="1"/>
</dbReference>
<dbReference type="SMART" id="SM00086">
    <property type="entry name" value="PAC"/>
    <property type="match status" value="1"/>
</dbReference>
<dbReference type="PROSITE" id="PS50112">
    <property type="entry name" value="PAS"/>
    <property type="match status" value="1"/>
</dbReference>
<dbReference type="InterPro" id="IPR051310">
    <property type="entry name" value="MCP_chemotaxis"/>
</dbReference>
<protein>
    <recommendedName>
        <fullName evidence="12">Methyl-accepting chemotaxis sensory transducer with Pas/Pac sensor</fullName>
    </recommendedName>
</protein>
<keyword evidence="2" id="KW-0145">Chemotaxis</keyword>
<feature type="compositionally biased region" description="Low complexity" evidence="5">
    <location>
        <begin position="562"/>
        <end position="595"/>
    </location>
</feature>
<evidence type="ECO:0000256" key="3">
    <source>
        <dbReference type="ARBA" id="ARBA00029447"/>
    </source>
</evidence>
<feature type="domain" description="HAMP" evidence="9">
    <location>
        <begin position="251"/>
        <end position="303"/>
    </location>
</feature>
<evidence type="ECO:0000259" key="7">
    <source>
        <dbReference type="PROSITE" id="PS50112"/>
    </source>
</evidence>
<keyword evidence="4" id="KW-0807">Transducer</keyword>
<evidence type="ECO:0000259" key="8">
    <source>
        <dbReference type="PROSITE" id="PS50113"/>
    </source>
</evidence>
<comment type="similarity">
    <text evidence="3">Belongs to the methyl-accepting chemotaxis (MCP) protein family.</text>
</comment>
<dbReference type="NCBIfam" id="TIGR00229">
    <property type="entry name" value="sensory_box"/>
    <property type="match status" value="1"/>
</dbReference>
<dbReference type="InterPro" id="IPR001610">
    <property type="entry name" value="PAC"/>
</dbReference>
<dbReference type="InterPro" id="IPR035965">
    <property type="entry name" value="PAS-like_dom_sf"/>
</dbReference>
<dbReference type="AlphaFoldDB" id="A0A916ZSD7"/>
<name>A0A916ZSD7_9HYPH</name>
<dbReference type="GO" id="GO:0007165">
    <property type="term" value="P:signal transduction"/>
    <property type="evidence" value="ECO:0007669"/>
    <property type="project" value="UniProtKB-KW"/>
</dbReference>
<dbReference type="SMART" id="SM00283">
    <property type="entry name" value="MA"/>
    <property type="match status" value="1"/>
</dbReference>
<organism evidence="10 11">
    <name type="scientific">Aureimonas endophytica</name>
    <dbReference type="NCBI Taxonomy" id="2027858"/>
    <lineage>
        <taxon>Bacteria</taxon>
        <taxon>Pseudomonadati</taxon>
        <taxon>Pseudomonadota</taxon>
        <taxon>Alphaproteobacteria</taxon>
        <taxon>Hyphomicrobiales</taxon>
        <taxon>Aurantimonadaceae</taxon>
        <taxon>Aureimonas</taxon>
    </lineage>
</organism>
<dbReference type="SUPFAM" id="SSF55785">
    <property type="entry name" value="PYP-like sensor domain (PAS domain)"/>
    <property type="match status" value="1"/>
</dbReference>
<comment type="caution">
    <text evidence="10">The sequence shown here is derived from an EMBL/GenBank/DDBJ whole genome shotgun (WGS) entry which is preliminary data.</text>
</comment>
<feature type="domain" description="Methyl-accepting transducer" evidence="6">
    <location>
        <begin position="308"/>
        <end position="537"/>
    </location>
</feature>
<accession>A0A916ZSD7</accession>
<dbReference type="PROSITE" id="PS50885">
    <property type="entry name" value="HAMP"/>
    <property type="match status" value="1"/>
</dbReference>
<evidence type="ECO:0000256" key="1">
    <source>
        <dbReference type="ARBA" id="ARBA00004370"/>
    </source>
</evidence>
<dbReference type="Pfam" id="PF00015">
    <property type="entry name" value="MCPsignal"/>
    <property type="match status" value="1"/>
</dbReference>
<evidence type="ECO:0000256" key="2">
    <source>
        <dbReference type="ARBA" id="ARBA00022500"/>
    </source>
</evidence>
<evidence type="ECO:0000313" key="11">
    <source>
        <dbReference type="Proteomes" id="UP000644699"/>
    </source>
</evidence>
<evidence type="ECO:0000259" key="9">
    <source>
        <dbReference type="PROSITE" id="PS50885"/>
    </source>
</evidence>
<feature type="domain" description="PAC" evidence="8">
    <location>
        <begin position="210"/>
        <end position="262"/>
    </location>
</feature>
<keyword evidence="11" id="KW-1185">Reference proteome</keyword>
<dbReference type="InterPro" id="IPR000014">
    <property type="entry name" value="PAS"/>
</dbReference>
<evidence type="ECO:0008006" key="12">
    <source>
        <dbReference type="Google" id="ProtNLM"/>
    </source>
</evidence>
<dbReference type="InterPro" id="IPR003660">
    <property type="entry name" value="HAMP_dom"/>
</dbReference>
<dbReference type="InterPro" id="IPR000700">
    <property type="entry name" value="PAS-assoc_C"/>
</dbReference>
<sequence length="595" mass="64022">MNGPAMAFDLLKKSEAAQKELALEALRANVMLADAKLRILYMNGSLRDLLKEAEADLKRELPQFSVDKLIGSNIDIFHKNPSHQRQLLASLQKPHSATIRVGQRVFDLLVAPLRSGSTVVGFVVEWADAKERLQNIDFAAQIAAIGRSQAIIEFTPEGQILSANPNFLKTMGYELSEIVGKHHSMFVDEAARSSRDYADFWDRLRSGQHQVSEYRRIAKGGREVWAQGSYNPILDAKGKVVKVVKFMTDVTPRVHAVAEVGNSLSDIADGRLDRRITIAFPPEIDSIRTNFNRAAESLQEVVERVQDTSKTIQTGLAEINVASSDLSQRTEQQAASLEETVAALSELMRAVNVTATDAGRAQETAGTAQKNAERGGAIVSEAVAAMGQIEHSSTEIGKIIGVIDEIAFQTNLLALNAGVEAARAGEAGRGFAVVAQEVRALAQRSAEAAKEIKNLISASSAQVANGVELVTASGRSLDEIVACVGDMARVVTEIARSAREQATSLREVSTAADQMDKVTQQNAAMVEETTAAARTLQAETDQLAQLMQRFQTGRVAAGGGRAARPAARAAPVTQMRTTGRGGAAPRAAAETWDEF</sequence>
<evidence type="ECO:0000256" key="5">
    <source>
        <dbReference type="SAM" id="MobiDB-lite"/>
    </source>
</evidence>
<dbReference type="SUPFAM" id="SSF58104">
    <property type="entry name" value="Methyl-accepting chemotaxis protein (MCP) signaling domain"/>
    <property type="match status" value="1"/>
</dbReference>
<dbReference type="Gene3D" id="1.10.287.950">
    <property type="entry name" value="Methyl-accepting chemotaxis protein"/>
    <property type="match status" value="1"/>
</dbReference>
<dbReference type="EMBL" id="BMIQ01000004">
    <property type="protein sequence ID" value="GGE09021.1"/>
    <property type="molecule type" value="Genomic_DNA"/>
</dbReference>
<dbReference type="Gene3D" id="3.30.450.20">
    <property type="entry name" value="PAS domain"/>
    <property type="match status" value="2"/>
</dbReference>
<dbReference type="FunFam" id="1.10.287.950:FF:000001">
    <property type="entry name" value="Methyl-accepting chemotaxis sensory transducer"/>
    <property type="match status" value="1"/>
</dbReference>
<feature type="domain" description="PAS" evidence="7">
    <location>
        <begin position="151"/>
        <end position="181"/>
    </location>
</feature>
<dbReference type="Proteomes" id="UP000644699">
    <property type="component" value="Unassembled WGS sequence"/>
</dbReference>
<dbReference type="SMART" id="SM00304">
    <property type="entry name" value="HAMP"/>
    <property type="match status" value="1"/>
</dbReference>
<dbReference type="Pfam" id="PF08447">
    <property type="entry name" value="PAS_3"/>
    <property type="match status" value="1"/>
</dbReference>
<dbReference type="PANTHER" id="PTHR43531">
    <property type="entry name" value="PROTEIN ICFG"/>
    <property type="match status" value="1"/>
</dbReference>
<dbReference type="InterPro" id="IPR004089">
    <property type="entry name" value="MCPsignal_dom"/>
</dbReference>
<dbReference type="CDD" id="cd00130">
    <property type="entry name" value="PAS"/>
    <property type="match status" value="1"/>
</dbReference>
<proteinExistence type="inferred from homology"/>